<evidence type="ECO:0000313" key="6">
    <source>
        <dbReference type="EMBL" id="ORY38759.1"/>
    </source>
</evidence>
<evidence type="ECO:0000256" key="5">
    <source>
        <dbReference type="SAM" id="MobiDB-lite"/>
    </source>
</evidence>
<proteinExistence type="inferred from homology"/>
<dbReference type="PANTHER" id="PTHR14205">
    <property type="entry name" value="WD-REPEAT PROTEIN"/>
    <property type="match status" value="1"/>
</dbReference>
<dbReference type="Gene3D" id="2.130.10.10">
    <property type="entry name" value="YVTN repeat-like/Quinoprotein amine dehydrogenase"/>
    <property type="match status" value="1"/>
</dbReference>
<dbReference type="PROSITE" id="PS50294">
    <property type="entry name" value="WD_REPEATS_REGION"/>
    <property type="match status" value="1"/>
</dbReference>
<dbReference type="Proteomes" id="UP000193642">
    <property type="component" value="Unassembled WGS sequence"/>
</dbReference>
<keyword evidence="2 4" id="KW-0853">WD repeat</keyword>
<evidence type="ECO:0000313" key="7">
    <source>
        <dbReference type="Proteomes" id="UP000193642"/>
    </source>
</evidence>
<dbReference type="OrthoDB" id="361494at2759"/>
<evidence type="ECO:0000256" key="1">
    <source>
        <dbReference type="ARBA" id="ARBA00005672"/>
    </source>
</evidence>
<protein>
    <submittedName>
        <fullName evidence="6">WD40 repeat-like protein</fullName>
    </submittedName>
</protein>
<dbReference type="SMART" id="SM00320">
    <property type="entry name" value="WD40"/>
    <property type="match status" value="5"/>
</dbReference>
<keyword evidence="7" id="KW-1185">Reference proteome</keyword>
<evidence type="ECO:0000256" key="3">
    <source>
        <dbReference type="ARBA" id="ARBA00022737"/>
    </source>
</evidence>
<dbReference type="InterPro" id="IPR019775">
    <property type="entry name" value="WD40_repeat_CS"/>
</dbReference>
<comment type="similarity">
    <text evidence="1">Belongs to the WD repeat EIPR1 family.</text>
</comment>
<sequence>MATTVLSPSSTIASTPSPSAGYPKLSTEDSKDFIPRKPFTFSSANPPPSNSWRQCITLTSKRYKENIYETASVKVPNLEKYTTSVQTLGETPYIAVGCASEENNLFIIENLAPPVLNQFEPAPEGSGLKTRSAFTAPDAIFKMTFSGDRLLTAGSNSRLQMFKIDLNEIGTRGKGLEHLFECKLNSGKLDDVKVAPPGTRVASVRVHDVDFMPCEAGMPSPKFVAAVGRRLFLWDIEAQKVSASEMVSYDQVMSASWSPHLPYGSLLATSGVDHHISVLDARLMGNDSDKSVVWKVERAHGGHNHPSITAVEFNPFVPYWLASAGEDSIVRVWDLRYLKNPTAKIEGHYQGIQSMTWSNTHAEILVTGSSDCSFRAWCLDSQLITPTKSSRTLFIGSPATEWTSTTTSPQQQDQPHQPPLCITAKMLLDISHTFTSPVVTIAASPTHLNTFYAVSATAEMSAITLRPDLFHATSPHRFSAVECPLESRIEACVYARELGNACTGVVELSRTAMVERRSVGRYEKKMIDLCTPRDGISPGEWAVAGQGGKSLVGSLRKVIGPWREEGKEGGKEMVERFRIDLDTVSYFLPPGFGDRKRWIDLIPPKTKLDFQMVSTRHNILLDVGKKNWEAVFSAQETITTSITTDPTFHTPDFLHLLTESLLPIDFPRALSFSTTLMKAVARHTTWFGEVAGMLGLLLFPTVFEGATWITEPSNLERRWSEGRGGKMRGVWVRGFLEEKAGGAGGEKEKEKVGKKEEGGGKASKRRGAELVQENEDRKKQSAVEALMGDSDAVLSMLSTEIKILKTLAKQQSNEEIAETIIEIVTGQDSDSSDTSTNNQEESKLGTTSMIPGIKHAYRPTISVTTNRLYLDSLLLTKRFEEYWILSAEFCTTYQQYEFPKSVMRHMETLGIPRIKSHIEGLHAKSMGVVEEVVGMMEKGSVTSVVGPVLVSGSKWVREGLVVVVRGAVVLAGLIEAKGVLEKEGVEIIARCVGGVGAMVSLLSGSIFKILEQMEKMFGKLGTAGAFARDVASLTLEEIRQICRGYSKPSEAKTRATAAIVSAATGANTRDSGSGAALMEEVFSIQERLSKLSKAPV</sequence>
<reference evidence="6 7" key="1">
    <citation type="submission" date="2016-07" db="EMBL/GenBank/DDBJ databases">
        <title>Pervasive Adenine N6-methylation of Active Genes in Fungi.</title>
        <authorList>
            <consortium name="DOE Joint Genome Institute"/>
            <person name="Mondo S.J."/>
            <person name="Dannebaum R.O."/>
            <person name="Kuo R.C."/>
            <person name="Labutti K."/>
            <person name="Haridas S."/>
            <person name="Kuo A."/>
            <person name="Salamov A."/>
            <person name="Ahrendt S.R."/>
            <person name="Lipzen A."/>
            <person name="Sullivan W."/>
            <person name="Andreopoulos W.B."/>
            <person name="Clum A."/>
            <person name="Lindquist E."/>
            <person name="Daum C."/>
            <person name="Ramamoorthy G.K."/>
            <person name="Gryganskyi A."/>
            <person name="Culley D."/>
            <person name="Magnuson J.K."/>
            <person name="James T.Y."/>
            <person name="O'Malley M.A."/>
            <person name="Stajich J.E."/>
            <person name="Spatafora J.W."/>
            <person name="Visel A."/>
            <person name="Grigoriev I.V."/>
        </authorList>
    </citation>
    <scope>NUCLEOTIDE SEQUENCE [LARGE SCALE GENOMIC DNA]</scope>
    <source>
        <strain evidence="6 7">JEL800</strain>
    </source>
</reference>
<dbReference type="PROSITE" id="PS50082">
    <property type="entry name" value="WD_REPEATS_2"/>
    <property type="match status" value="2"/>
</dbReference>
<accession>A0A1Y2BVG8</accession>
<feature type="repeat" description="WD" evidence="4">
    <location>
        <begin position="308"/>
        <end position="336"/>
    </location>
</feature>
<dbReference type="InterPro" id="IPR001680">
    <property type="entry name" value="WD40_rpt"/>
</dbReference>
<evidence type="ECO:0000256" key="4">
    <source>
        <dbReference type="PROSITE-ProRule" id="PRU00221"/>
    </source>
</evidence>
<gene>
    <name evidence="6" type="ORF">BCR33DRAFT_853744</name>
</gene>
<dbReference type="PROSITE" id="PS00678">
    <property type="entry name" value="WD_REPEATS_1"/>
    <property type="match status" value="1"/>
</dbReference>
<dbReference type="PANTHER" id="PTHR14205:SF15">
    <property type="entry name" value="EARP AND GARP COMPLEX-INTERACTING PROTEIN 1"/>
    <property type="match status" value="1"/>
</dbReference>
<feature type="compositionally biased region" description="Basic and acidic residues" evidence="5">
    <location>
        <begin position="742"/>
        <end position="759"/>
    </location>
</feature>
<dbReference type="SUPFAM" id="SSF50978">
    <property type="entry name" value="WD40 repeat-like"/>
    <property type="match status" value="1"/>
</dbReference>
<dbReference type="EMBL" id="MCGO01000042">
    <property type="protein sequence ID" value="ORY38759.1"/>
    <property type="molecule type" value="Genomic_DNA"/>
</dbReference>
<keyword evidence="3" id="KW-0677">Repeat</keyword>
<organism evidence="6 7">
    <name type="scientific">Rhizoclosmatium globosum</name>
    <dbReference type="NCBI Taxonomy" id="329046"/>
    <lineage>
        <taxon>Eukaryota</taxon>
        <taxon>Fungi</taxon>
        <taxon>Fungi incertae sedis</taxon>
        <taxon>Chytridiomycota</taxon>
        <taxon>Chytridiomycota incertae sedis</taxon>
        <taxon>Chytridiomycetes</taxon>
        <taxon>Chytridiales</taxon>
        <taxon>Chytriomycetaceae</taxon>
        <taxon>Rhizoclosmatium</taxon>
    </lineage>
</organism>
<dbReference type="InterPro" id="IPR040323">
    <property type="entry name" value="EIPR1"/>
</dbReference>
<feature type="region of interest" description="Disordered" evidence="5">
    <location>
        <begin position="1"/>
        <end position="31"/>
    </location>
</feature>
<dbReference type="Pfam" id="PF00400">
    <property type="entry name" value="WD40"/>
    <property type="match status" value="2"/>
</dbReference>
<dbReference type="GO" id="GO:0016567">
    <property type="term" value="P:protein ubiquitination"/>
    <property type="evidence" value="ECO:0007669"/>
    <property type="project" value="TreeGrafter"/>
</dbReference>
<feature type="region of interest" description="Disordered" evidence="5">
    <location>
        <begin position="742"/>
        <end position="780"/>
    </location>
</feature>
<dbReference type="AlphaFoldDB" id="A0A1Y2BVG8"/>
<dbReference type="STRING" id="329046.A0A1Y2BVG8"/>
<dbReference type="InterPro" id="IPR015943">
    <property type="entry name" value="WD40/YVTN_repeat-like_dom_sf"/>
</dbReference>
<name>A0A1Y2BVG8_9FUNG</name>
<dbReference type="InterPro" id="IPR036322">
    <property type="entry name" value="WD40_repeat_dom_sf"/>
</dbReference>
<feature type="compositionally biased region" description="Low complexity" evidence="5">
    <location>
        <begin position="7"/>
        <end position="20"/>
    </location>
</feature>
<comment type="caution">
    <text evidence="6">The sequence shown here is derived from an EMBL/GenBank/DDBJ whole genome shotgun (WGS) entry which is preliminary data.</text>
</comment>
<feature type="repeat" description="WD" evidence="4">
    <location>
        <begin position="345"/>
        <end position="377"/>
    </location>
</feature>
<evidence type="ECO:0000256" key="2">
    <source>
        <dbReference type="ARBA" id="ARBA00022574"/>
    </source>
</evidence>